<sequence length="69" mass="7996">MAFIASKHDRLSMDLWPTSHSEMITAWAGQHDLSPWEVFPCNLEDMCKWATIAKDKSIVDKSRENIIVY</sequence>
<dbReference type="EMBL" id="KN833866">
    <property type="protein sequence ID" value="KIK16141.1"/>
    <property type="molecule type" value="Genomic_DNA"/>
</dbReference>
<dbReference type="AlphaFoldDB" id="A0A0C9YHJ5"/>
<reference evidence="2" key="2">
    <citation type="submission" date="2015-01" db="EMBL/GenBank/DDBJ databases">
        <title>Evolutionary Origins and Diversification of the Mycorrhizal Mutualists.</title>
        <authorList>
            <consortium name="DOE Joint Genome Institute"/>
            <consortium name="Mycorrhizal Genomics Consortium"/>
            <person name="Kohler A."/>
            <person name="Kuo A."/>
            <person name="Nagy L.G."/>
            <person name="Floudas D."/>
            <person name="Copeland A."/>
            <person name="Barry K.W."/>
            <person name="Cichocki N."/>
            <person name="Veneault-Fourrey C."/>
            <person name="LaButti K."/>
            <person name="Lindquist E.A."/>
            <person name="Lipzen A."/>
            <person name="Lundell T."/>
            <person name="Morin E."/>
            <person name="Murat C."/>
            <person name="Riley R."/>
            <person name="Ohm R."/>
            <person name="Sun H."/>
            <person name="Tunlid A."/>
            <person name="Henrissat B."/>
            <person name="Grigoriev I.V."/>
            <person name="Hibbett D.S."/>
            <person name="Martin F."/>
        </authorList>
    </citation>
    <scope>NUCLEOTIDE SEQUENCE [LARGE SCALE GENOMIC DNA]</scope>
    <source>
        <strain evidence="2">441</strain>
    </source>
</reference>
<dbReference type="Proteomes" id="UP000054018">
    <property type="component" value="Unassembled WGS sequence"/>
</dbReference>
<keyword evidence="2" id="KW-1185">Reference proteome</keyword>
<reference evidence="1 2" key="1">
    <citation type="submission" date="2014-04" db="EMBL/GenBank/DDBJ databases">
        <authorList>
            <consortium name="DOE Joint Genome Institute"/>
            <person name="Kuo A."/>
            <person name="Kohler A."/>
            <person name="Costa M.D."/>
            <person name="Nagy L.G."/>
            <person name="Floudas D."/>
            <person name="Copeland A."/>
            <person name="Barry K.W."/>
            <person name="Cichocki N."/>
            <person name="Veneault-Fourrey C."/>
            <person name="LaButti K."/>
            <person name="Lindquist E.A."/>
            <person name="Lipzen A."/>
            <person name="Lundell T."/>
            <person name="Morin E."/>
            <person name="Murat C."/>
            <person name="Sun H."/>
            <person name="Tunlid A."/>
            <person name="Henrissat B."/>
            <person name="Grigoriev I.V."/>
            <person name="Hibbett D.S."/>
            <person name="Martin F."/>
            <person name="Nordberg H.P."/>
            <person name="Cantor M.N."/>
            <person name="Hua S.X."/>
        </authorList>
    </citation>
    <scope>NUCLEOTIDE SEQUENCE [LARGE SCALE GENOMIC DNA]</scope>
    <source>
        <strain evidence="1 2">441</strain>
    </source>
</reference>
<dbReference type="OrthoDB" id="2615814at2759"/>
<proteinExistence type="predicted"/>
<evidence type="ECO:0000313" key="2">
    <source>
        <dbReference type="Proteomes" id="UP000054018"/>
    </source>
</evidence>
<gene>
    <name evidence="1" type="ORF">PISMIDRAFT_113887</name>
</gene>
<name>A0A0C9YHJ5_9AGAM</name>
<dbReference type="HOGENOM" id="CLU_2776883_0_0_1"/>
<evidence type="ECO:0000313" key="1">
    <source>
        <dbReference type="EMBL" id="KIK16141.1"/>
    </source>
</evidence>
<accession>A0A0C9YHJ5</accession>
<protein>
    <submittedName>
        <fullName evidence="1">Uncharacterized protein</fullName>
    </submittedName>
</protein>
<organism evidence="1 2">
    <name type="scientific">Pisolithus microcarpus 441</name>
    <dbReference type="NCBI Taxonomy" id="765257"/>
    <lineage>
        <taxon>Eukaryota</taxon>
        <taxon>Fungi</taxon>
        <taxon>Dikarya</taxon>
        <taxon>Basidiomycota</taxon>
        <taxon>Agaricomycotina</taxon>
        <taxon>Agaricomycetes</taxon>
        <taxon>Agaricomycetidae</taxon>
        <taxon>Boletales</taxon>
        <taxon>Sclerodermatineae</taxon>
        <taxon>Pisolithaceae</taxon>
        <taxon>Pisolithus</taxon>
    </lineage>
</organism>